<organism evidence="4">
    <name type="scientific">Candidatus Electrothrix aestuarii</name>
    <dbReference type="NCBI Taxonomy" id="3062594"/>
    <lineage>
        <taxon>Bacteria</taxon>
        <taxon>Pseudomonadati</taxon>
        <taxon>Thermodesulfobacteriota</taxon>
        <taxon>Desulfobulbia</taxon>
        <taxon>Desulfobulbales</taxon>
        <taxon>Desulfobulbaceae</taxon>
        <taxon>Candidatus Electrothrix</taxon>
    </lineage>
</organism>
<protein>
    <submittedName>
        <fullName evidence="4">LamG-like jellyroll fold domain-containing protein</fullName>
    </submittedName>
</protein>
<dbReference type="SMART" id="SM00560">
    <property type="entry name" value="LamGL"/>
    <property type="match status" value="1"/>
</dbReference>
<gene>
    <name evidence="4" type="ORF">Q3M24_22970</name>
</gene>
<keyword evidence="2" id="KW-1015">Disulfide bond</keyword>
<dbReference type="Gene3D" id="2.80.10.50">
    <property type="match status" value="2"/>
</dbReference>
<dbReference type="InterPro" id="IPR035992">
    <property type="entry name" value="Ricin_B-like_lectins"/>
</dbReference>
<evidence type="ECO:0000313" key="4">
    <source>
        <dbReference type="EMBL" id="XCN73096.1"/>
    </source>
</evidence>
<dbReference type="InterPro" id="IPR006558">
    <property type="entry name" value="LamG-like"/>
</dbReference>
<sequence length="648" mass="73065">MAAVNYQLAIANHTPDVPITIKKVWYKHKNSSWERLLRPLSLSSDTFEPGECTAITSENGIDREECQDPSEFTGKGMHYSVANLFGESTDTHRWKVDIYIRGYGELTVEGEGTCSVYTGESNCTSTFAFGGDSLTIGDTTYSFYLREGFDSYSPRPGLPYAVYGATLVPSESGVAGVVLDYWQATLGNSAFYFDGIDDYISFPDQDEIDFGPDNDFTVSVWVNAEDYQPANNRPANAIVEKWSGGNSGYPYIIRYLNQTGKVRVARYDRVNNPAITSTMPLEAGWNHIEFTKFGKDLKLYINGVLDGTTTDTTTGNTTNSSPIYIGRRGGSMPTYFSGTVDELRIYPYATTEIREMQTIRSLNNDVSCMLAKDIVQGSELIVFPVKCEDLDTVNTVWMYDEETGYIHLGSNTDLCMHKQGYENEWENGRIIHLWACDEGPVENKSWDYDSSTGIIKARYNPEKCMHKKYSAWPTSGLNPIHVWDYCDTPTENNTWIFPDFTMKAELQTIRSLGNDGTCMGSDGTSQGSPISINVNVCDDIDSSSTTWKYDETTGYIHLGSNTDLCMHKQGYENEWENGRIIHLWACDEGPVENKSWDYDSSTGIIKARYNPEKCMHKEYSDWRDGNPIHIWSHCDTPTLNNSWIFDVF</sequence>
<keyword evidence="1" id="KW-0732">Signal</keyword>
<evidence type="ECO:0000256" key="2">
    <source>
        <dbReference type="ARBA" id="ARBA00023157"/>
    </source>
</evidence>
<reference evidence="4" key="1">
    <citation type="journal article" date="2024" name="Syst. Appl. Microbiol.">
        <title>First single-strain enrichments of Electrothrix cable bacteria, description of E. aestuarii sp. nov. and E. rattekaaiensis sp. nov., and proposal of a cable bacteria taxonomy following the rules of the SeqCode.</title>
        <authorList>
            <person name="Plum-Jensen L.E."/>
            <person name="Schramm A."/>
            <person name="Marshall I.P.G."/>
        </authorList>
    </citation>
    <scope>NUCLEOTIDE SEQUENCE</scope>
    <source>
        <strain evidence="4">Rat1</strain>
    </source>
</reference>
<name>A0AAU8LW41_9BACT</name>
<dbReference type="EMBL" id="CP159373">
    <property type="protein sequence ID" value="XCN73096.1"/>
    <property type="molecule type" value="Genomic_DNA"/>
</dbReference>
<dbReference type="PROSITE" id="PS50231">
    <property type="entry name" value="RICIN_B_LECTIN"/>
    <property type="match status" value="2"/>
</dbReference>
<feature type="domain" description="LamG-like jellyroll fold" evidence="3">
    <location>
        <begin position="214"/>
        <end position="353"/>
    </location>
</feature>
<accession>A0AAU8LW41</accession>
<evidence type="ECO:0000259" key="3">
    <source>
        <dbReference type="SMART" id="SM00560"/>
    </source>
</evidence>
<dbReference type="InterPro" id="IPR013320">
    <property type="entry name" value="ConA-like_dom_sf"/>
</dbReference>
<dbReference type="AlphaFoldDB" id="A0AAU8LW41"/>
<dbReference type="KEGG" id="eaj:Q3M24_22970"/>
<dbReference type="PANTHER" id="PTHR42535">
    <property type="entry name" value="OOKINETE PROTEIN, PUTATIVE-RELATED"/>
    <property type="match status" value="1"/>
</dbReference>
<dbReference type="Pfam" id="PF13385">
    <property type="entry name" value="Laminin_G_3"/>
    <property type="match status" value="1"/>
</dbReference>
<dbReference type="SUPFAM" id="SSF50370">
    <property type="entry name" value="Ricin B-like lectins"/>
    <property type="match status" value="2"/>
</dbReference>
<evidence type="ECO:0000256" key="1">
    <source>
        <dbReference type="ARBA" id="ARBA00022729"/>
    </source>
</evidence>
<dbReference type="Gene3D" id="2.60.120.200">
    <property type="match status" value="1"/>
</dbReference>
<dbReference type="PANTHER" id="PTHR42535:SF2">
    <property type="entry name" value="CHROMOSOME UNDETERMINED SCAFFOLD_146, WHOLE GENOME SHOTGUN SEQUENCE"/>
    <property type="match status" value="1"/>
</dbReference>
<reference evidence="4" key="2">
    <citation type="submission" date="2024-06" db="EMBL/GenBank/DDBJ databases">
        <authorList>
            <person name="Plum-Jensen L.E."/>
            <person name="Schramm A."/>
            <person name="Marshall I.P.G."/>
        </authorList>
    </citation>
    <scope>NUCLEOTIDE SEQUENCE</scope>
    <source>
        <strain evidence="4">Rat1</strain>
    </source>
</reference>
<proteinExistence type="predicted"/>
<dbReference type="SUPFAM" id="SSF49899">
    <property type="entry name" value="Concanavalin A-like lectins/glucanases"/>
    <property type="match status" value="1"/>
</dbReference>